<comment type="caution">
    <text evidence="1">The sequence shown here is derived from an EMBL/GenBank/DDBJ whole genome shotgun (WGS) entry which is preliminary data.</text>
</comment>
<name>A0AAE1D9V4_9GAST</name>
<keyword evidence="2" id="KW-1185">Reference proteome</keyword>
<evidence type="ECO:0000313" key="1">
    <source>
        <dbReference type="EMBL" id="KAK3762617.1"/>
    </source>
</evidence>
<sequence length="204" mass="22427">MGNATRVIKCKLVNPSTAGSCWHMKQLLPPAPCTRMSKRWKHGSQWVSGKDGQGSSLFTWSLVLREGHCCRRDYGGKSPMLQRLPEAVSDSQVANVSPGHNRVRGQLPGTAQGWAQQSVHRALWRANRRCLARVDSGPTRFPPSRLRNPDNLVVRLSSLVLGVSAEVCDCNDKDSSPAPAISHRGTSNSSVITARQSFVFLSRR</sequence>
<protein>
    <submittedName>
        <fullName evidence="1">Uncharacterized protein</fullName>
    </submittedName>
</protein>
<accession>A0AAE1D9V4</accession>
<evidence type="ECO:0000313" key="2">
    <source>
        <dbReference type="Proteomes" id="UP001283361"/>
    </source>
</evidence>
<proteinExistence type="predicted"/>
<reference evidence="1" key="1">
    <citation type="journal article" date="2023" name="G3 (Bethesda)">
        <title>A reference genome for the long-term kleptoplast-retaining sea slug Elysia crispata morphotype clarki.</title>
        <authorList>
            <person name="Eastman K.E."/>
            <person name="Pendleton A.L."/>
            <person name="Shaikh M.A."/>
            <person name="Suttiyut T."/>
            <person name="Ogas R."/>
            <person name="Tomko P."/>
            <person name="Gavelis G."/>
            <person name="Widhalm J.R."/>
            <person name="Wisecaver J.H."/>
        </authorList>
    </citation>
    <scope>NUCLEOTIDE SEQUENCE</scope>
    <source>
        <strain evidence="1">ECLA1</strain>
    </source>
</reference>
<dbReference type="Proteomes" id="UP001283361">
    <property type="component" value="Unassembled WGS sequence"/>
</dbReference>
<organism evidence="1 2">
    <name type="scientific">Elysia crispata</name>
    <name type="common">lettuce slug</name>
    <dbReference type="NCBI Taxonomy" id="231223"/>
    <lineage>
        <taxon>Eukaryota</taxon>
        <taxon>Metazoa</taxon>
        <taxon>Spiralia</taxon>
        <taxon>Lophotrochozoa</taxon>
        <taxon>Mollusca</taxon>
        <taxon>Gastropoda</taxon>
        <taxon>Heterobranchia</taxon>
        <taxon>Euthyneura</taxon>
        <taxon>Panpulmonata</taxon>
        <taxon>Sacoglossa</taxon>
        <taxon>Placobranchoidea</taxon>
        <taxon>Plakobranchidae</taxon>
        <taxon>Elysia</taxon>
    </lineage>
</organism>
<dbReference type="EMBL" id="JAWDGP010004681">
    <property type="protein sequence ID" value="KAK3762617.1"/>
    <property type="molecule type" value="Genomic_DNA"/>
</dbReference>
<gene>
    <name evidence="1" type="ORF">RRG08_020695</name>
</gene>
<dbReference type="AlphaFoldDB" id="A0AAE1D9V4"/>